<dbReference type="Pfam" id="PF13229">
    <property type="entry name" value="Beta_helix"/>
    <property type="match status" value="1"/>
</dbReference>
<proteinExistence type="predicted"/>
<organism evidence="3">
    <name type="scientific">uncultured Sulfurovum sp</name>
    <dbReference type="NCBI Taxonomy" id="269237"/>
    <lineage>
        <taxon>Bacteria</taxon>
        <taxon>Pseudomonadati</taxon>
        <taxon>Campylobacterota</taxon>
        <taxon>Epsilonproteobacteria</taxon>
        <taxon>Campylobacterales</taxon>
        <taxon>Sulfurovaceae</taxon>
        <taxon>Sulfurovum</taxon>
        <taxon>environmental samples</taxon>
    </lineage>
</organism>
<accession>A0A6S6TZV1</accession>
<feature type="signal peptide" evidence="1">
    <location>
        <begin position="1"/>
        <end position="21"/>
    </location>
</feature>
<evidence type="ECO:0000256" key="1">
    <source>
        <dbReference type="SAM" id="SignalP"/>
    </source>
</evidence>
<dbReference type="InterPro" id="IPR012334">
    <property type="entry name" value="Pectin_lyas_fold"/>
</dbReference>
<dbReference type="SMART" id="SM00710">
    <property type="entry name" value="PbH1"/>
    <property type="match status" value="6"/>
</dbReference>
<dbReference type="Gene3D" id="2.160.20.10">
    <property type="entry name" value="Single-stranded right-handed beta-helix, Pectin lyase-like"/>
    <property type="match status" value="1"/>
</dbReference>
<feature type="domain" description="Right handed beta helix" evidence="2">
    <location>
        <begin position="190"/>
        <end position="395"/>
    </location>
</feature>
<name>A0A6S6TZV1_9BACT</name>
<dbReference type="AlphaFoldDB" id="A0A6S6TZV1"/>
<dbReference type="InterPro" id="IPR039448">
    <property type="entry name" value="Beta_helix"/>
</dbReference>
<dbReference type="InterPro" id="IPR011050">
    <property type="entry name" value="Pectin_lyase_fold/virulence"/>
</dbReference>
<dbReference type="SUPFAM" id="SSF51126">
    <property type="entry name" value="Pectin lyase-like"/>
    <property type="match status" value="1"/>
</dbReference>
<protein>
    <recommendedName>
        <fullName evidence="2">Right handed beta helix domain-containing protein</fullName>
    </recommendedName>
</protein>
<evidence type="ECO:0000259" key="2">
    <source>
        <dbReference type="Pfam" id="PF13229"/>
    </source>
</evidence>
<reference evidence="3" key="1">
    <citation type="submission" date="2020-01" db="EMBL/GenBank/DDBJ databases">
        <authorList>
            <person name="Meier V. D."/>
            <person name="Meier V D."/>
        </authorList>
    </citation>
    <scope>NUCLEOTIDE SEQUENCE</scope>
    <source>
        <strain evidence="3">HLG_WM_MAG_05</strain>
    </source>
</reference>
<dbReference type="EMBL" id="CACVAU010000069">
    <property type="protein sequence ID" value="CAA6823637.1"/>
    <property type="molecule type" value="Genomic_DNA"/>
</dbReference>
<keyword evidence="1" id="KW-0732">Signal</keyword>
<feature type="chain" id="PRO_5027680683" description="Right handed beta helix domain-containing protein" evidence="1">
    <location>
        <begin position="22"/>
        <end position="575"/>
    </location>
</feature>
<dbReference type="InterPro" id="IPR006626">
    <property type="entry name" value="PbH1"/>
</dbReference>
<gene>
    <name evidence="3" type="ORF">HELGO_WM6140</name>
</gene>
<evidence type="ECO:0000313" key="3">
    <source>
        <dbReference type="EMBL" id="CAA6823637.1"/>
    </source>
</evidence>
<sequence length="575" mass="63885">MKKYIKALSYLSILLGSSAHALSTAEEQACGCDHVISTYSWSVDGNISNFQPADTVCLDASVDYGSMKWEHINGTKEDPIVIKNCAGQVYINAHSSTSASHSYGWRFYNSKFFKILGNGDSQHQYGIKVSTPKGFHVTMERFTTNFEIANVEVAGISSVIDKNTSGFAGIGVKTQPRCDGKSDRDVWTMHDVNIHDNYIHHVGGEGLYIGYGRYDGFINQDTKTSCVGRKMYPHAIRGLRVFNNIVKNVGYDGIQVKNADSNVAIYNNFISDYGLLENGNHDEGLFIGDGTEALIYNNWVDNGLSIKKGHGIQLNGFGNTKVFNNVVINLGVDVNRTLQPAYNKKSSLYLNNNSNSYSSDKNGTFEIYNNTFIGAQDYGIEAYTGQKIMLHNNIFTEYRRMRSISSNATLIKSANIFEQNASLLDFIDFPNKDFNLQSTSIAVGTGVNKQLAFDYNHSRRVDNVFDIGAYEYGGISASGIPSLTIVTPSLNTPIKRKAVFVEVELKNASNSFNNIEKVQYILNDRLIGTDVLPRVTEHWIGGQRFKVGDNDFYAIGTHFNGEITRSPSINIRVYD</sequence>